<dbReference type="PATRIC" id="fig|188932.3.peg.2105"/>
<dbReference type="AlphaFoldDB" id="A0A127VCH1"/>
<name>A0A127VCH1_9SPHI</name>
<evidence type="ECO:0000313" key="1">
    <source>
        <dbReference type="EMBL" id="AMP98917.1"/>
    </source>
</evidence>
<protein>
    <submittedName>
        <fullName evidence="1">Uncharacterized protein</fullName>
    </submittedName>
</protein>
<gene>
    <name evidence="1" type="ORF">AY601_2011</name>
</gene>
<dbReference type="KEGG" id="pcm:AY601_2011"/>
<reference evidence="1 2" key="1">
    <citation type="submission" date="2016-03" db="EMBL/GenBank/DDBJ databases">
        <title>Complete genome sequence of Pedobacter cryoconitis PAMC 27485.</title>
        <authorList>
            <person name="Lee J."/>
            <person name="Kim O.-S."/>
        </authorList>
    </citation>
    <scope>NUCLEOTIDE SEQUENCE [LARGE SCALE GENOMIC DNA]</scope>
    <source>
        <strain evidence="1 2">PAMC 27485</strain>
    </source>
</reference>
<organism evidence="1 2">
    <name type="scientific">Pedobacter cryoconitis</name>
    <dbReference type="NCBI Taxonomy" id="188932"/>
    <lineage>
        <taxon>Bacteria</taxon>
        <taxon>Pseudomonadati</taxon>
        <taxon>Bacteroidota</taxon>
        <taxon>Sphingobacteriia</taxon>
        <taxon>Sphingobacteriales</taxon>
        <taxon>Sphingobacteriaceae</taxon>
        <taxon>Pedobacter</taxon>
    </lineage>
</organism>
<dbReference type="RefSeq" id="WP_068400007.1">
    <property type="nucleotide sequence ID" value="NZ_CP014504.1"/>
</dbReference>
<accession>A0A127VCH1</accession>
<dbReference type="EMBL" id="CP014504">
    <property type="protein sequence ID" value="AMP98917.1"/>
    <property type="molecule type" value="Genomic_DNA"/>
</dbReference>
<sequence length="83" mass="9213">MAFSAIGKPAAMDHEIALADELRGKGKQPVHMVKLQIPATIPDTEEAPKRLQDRVSSLIGEQHMAISDFFEPFQHHYGVNGDF</sequence>
<dbReference type="Proteomes" id="UP000071561">
    <property type="component" value="Chromosome"/>
</dbReference>
<keyword evidence="2" id="KW-1185">Reference proteome</keyword>
<proteinExistence type="predicted"/>
<evidence type="ECO:0000313" key="2">
    <source>
        <dbReference type="Proteomes" id="UP000071561"/>
    </source>
</evidence>